<comment type="catalytic activity">
    <reaction evidence="13">
        <text>2,5-diamino-6-hydroxy-4-(5-phosphoribosylamino)-pyrimidine + H2O + H(+) = 5-amino-6-(5-phospho-D-ribosylamino)uracil + NH4(+)</text>
        <dbReference type="Rhea" id="RHEA:21868"/>
        <dbReference type="ChEBI" id="CHEBI:15377"/>
        <dbReference type="ChEBI" id="CHEBI:15378"/>
        <dbReference type="ChEBI" id="CHEBI:28938"/>
        <dbReference type="ChEBI" id="CHEBI:58453"/>
        <dbReference type="ChEBI" id="CHEBI:58614"/>
        <dbReference type="EC" id="3.5.4.26"/>
    </reaction>
</comment>
<dbReference type="Pfam" id="PF00383">
    <property type="entry name" value="dCMP_cyt_deam_1"/>
    <property type="match status" value="1"/>
</dbReference>
<evidence type="ECO:0000256" key="9">
    <source>
        <dbReference type="ARBA" id="ARBA00022833"/>
    </source>
</evidence>
<gene>
    <name evidence="18" type="primary">ribD</name>
    <name evidence="18" type="ORF">IB286_01945</name>
</gene>
<dbReference type="InterPro" id="IPR004794">
    <property type="entry name" value="Eubact_RibD"/>
</dbReference>
<keyword evidence="6 13" id="KW-0686">Riboflavin biosynthesis</keyword>
<dbReference type="SUPFAM" id="SSF53597">
    <property type="entry name" value="Dihydrofolate reductase-like"/>
    <property type="match status" value="1"/>
</dbReference>
<reference evidence="18" key="1">
    <citation type="submission" date="2020-09" db="EMBL/GenBank/DDBJ databases">
        <authorList>
            <person name="Yoon J.-W."/>
        </authorList>
    </citation>
    <scope>NUCLEOTIDE SEQUENCE</scope>
    <source>
        <strain evidence="18">KMU-158</strain>
    </source>
</reference>
<dbReference type="EMBL" id="JACXLD010000001">
    <property type="protein sequence ID" value="MBD2857751.1"/>
    <property type="molecule type" value="Genomic_DNA"/>
</dbReference>
<evidence type="ECO:0000256" key="15">
    <source>
        <dbReference type="PIRSR" id="PIRSR006769-2"/>
    </source>
</evidence>
<protein>
    <recommendedName>
        <fullName evidence="13">Riboflavin biosynthesis protein RibD</fullName>
    </recommendedName>
    <domain>
        <recommendedName>
            <fullName evidence="13">Diaminohydroxyphosphoribosylaminopyrimidine deaminase</fullName>
            <shortName evidence="13">DRAP deaminase</shortName>
            <ecNumber evidence="13">3.5.4.26</ecNumber>
        </recommendedName>
        <alternativeName>
            <fullName evidence="13">Riboflavin-specific deaminase</fullName>
        </alternativeName>
    </domain>
    <domain>
        <recommendedName>
            <fullName evidence="13">5-amino-6-(5-phosphoribosylamino)uracil reductase</fullName>
            <ecNumber evidence="13">1.1.1.193</ecNumber>
        </recommendedName>
        <alternativeName>
            <fullName evidence="13">HTP reductase</fullName>
        </alternativeName>
    </domain>
</protein>
<evidence type="ECO:0000256" key="5">
    <source>
        <dbReference type="ARBA" id="ARBA00007417"/>
    </source>
</evidence>
<dbReference type="InterPro" id="IPR002125">
    <property type="entry name" value="CMP_dCMP_dom"/>
</dbReference>
<comment type="catalytic activity">
    <reaction evidence="13">
        <text>5-amino-6-(5-phospho-D-ribitylamino)uracil + NADP(+) = 5-amino-6-(5-phospho-D-ribosylamino)uracil + NADPH + H(+)</text>
        <dbReference type="Rhea" id="RHEA:17845"/>
        <dbReference type="ChEBI" id="CHEBI:15378"/>
        <dbReference type="ChEBI" id="CHEBI:57783"/>
        <dbReference type="ChEBI" id="CHEBI:58349"/>
        <dbReference type="ChEBI" id="CHEBI:58421"/>
        <dbReference type="ChEBI" id="CHEBI:58453"/>
        <dbReference type="EC" id="1.1.1.193"/>
    </reaction>
</comment>
<sequence>MIHAIQLAKGGLYSTSPNPRVGCVLVRDGKLLAEGWHVRAGEGHAEVNALAALAASGETALGATAYVTLEPCSHQGKTPPCAEALVKAQVARVVVGMQDPNPLVAGKGLARLKGAGIDVVCGVQEAAARELNPGFIRRMEGGRPWLTVKSAMSLDGRTAMASGESQWITGPEARADVQRLRARSCAIVTGVETVLQDDAALTVRPHSFAEDTSGFWRQPLRVVLDTQLRTPLTATLLQGGGAVLISTVSQDQSKRQALQNAAAVPVDFIELPQIDSGLDMSALMDELAARGCNEVLIEAGAALVGSALAANLVDEWVVYMAPCVLGSAARPLANLPLQAMAEKRELNIVDVRAVGSDWRFTVKPKSANVEKD</sequence>
<feature type="binding site" evidence="15">
    <location>
        <position position="197"/>
    </location>
    <ligand>
        <name>NADP(+)</name>
        <dbReference type="ChEBI" id="CHEBI:58349"/>
    </ligand>
</feature>
<feature type="binding site" evidence="15">
    <location>
        <position position="201"/>
    </location>
    <ligand>
        <name>substrate</name>
    </ligand>
</feature>
<dbReference type="PROSITE" id="PS00903">
    <property type="entry name" value="CYT_DCMP_DEAMINASES_1"/>
    <property type="match status" value="1"/>
</dbReference>
<feature type="binding site" evidence="15">
    <location>
        <position position="151"/>
    </location>
    <ligand>
        <name>NADP(+)</name>
        <dbReference type="ChEBI" id="CHEBI:58349"/>
    </ligand>
</feature>
<keyword evidence="7 13" id="KW-0479">Metal-binding</keyword>
<dbReference type="Gene3D" id="3.40.430.10">
    <property type="entry name" value="Dihydrofolate Reductase, subunit A"/>
    <property type="match status" value="1"/>
</dbReference>
<comment type="cofactor">
    <cofactor evidence="13 16">
        <name>Zn(2+)</name>
        <dbReference type="ChEBI" id="CHEBI:29105"/>
    </cofactor>
    <text evidence="13 16">Binds 1 zinc ion.</text>
</comment>
<evidence type="ECO:0000256" key="12">
    <source>
        <dbReference type="ARBA" id="ARBA00023268"/>
    </source>
</evidence>
<keyword evidence="9 13" id="KW-0862">Zinc</keyword>
<proteinExistence type="inferred from homology"/>
<keyword evidence="11 13" id="KW-0560">Oxidoreductase</keyword>
<dbReference type="FunFam" id="3.40.140.10:FF:000025">
    <property type="entry name" value="Riboflavin biosynthesis protein RibD"/>
    <property type="match status" value="1"/>
</dbReference>
<dbReference type="PROSITE" id="PS51747">
    <property type="entry name" value="CYT_DCMP_DEAMINASES_2"/>
    <property type="match status" value="1"/>
</dbReference>
<feature type="binding site" evidence="15">
    <location>
        <position position="181"/>
    </location>
    <ligand>
        <name>substrate</name>
    </ligand>
</feature>
<evidence type="ECO:0000256" key="6">
    <source>
        <dbReference type="ARBA" id="ARBA00022619"/>
    </source>
</evidence>
<organism evidence="18 19">
    <name type="scientific">Spongiibacter pelagi</name>
    <dbReference type="NCBI Taxonomy" id="2760804"/>
    <lineage>
        <taxon>Bacteria</taxon>
        <taxon>Pseudomonadati</taxon>
        <taxon>Pseudomonadota</taxon>
        <taxon>Gammaproteobacteria</taxon>
        <taxon>Cellvibrionales</taxon>
        <taxon>Spongiibacteraceae</taxon>
        <taxon>Spongiibacter</taxon>
    </lineage>
</organism>
<comment type="pathway">
    <text evidence="3 13">Cofactor biosynthesis; riboflavin biosynthesis; 5-amino-6-(D-ribitylamino)uracil from GTP: step 3/4.</text>
</comment>
<dbReference type="PANTHER" id="PTHR38011">
    <property type="entry name" value="DIHYDROFOLATE REDUCTASE FAMILY PROTEIN (AFU_ORTHOLOGUE AFUA_8G06820)"/>
    <property type="match status" value="1"/>
</dbReference>
<keyword evidence="12" id="KW-0511">Multifunctional enzyme</keyword>
<evidence type="ECO:0000256" key="14">
    <source>
        <dbReference type="PIRSR" id="PIRSR006769-1"/>
    </source>
</evidence>
<name>A0A927C0W2_9GAMM</name>
<evidence type="ECO:0000256" key="11">
    <source>
        <dbReference type="ARBA" id="ARBA00023002"/>
    </source>
</evidence>
<feature type="binding site" evidence="15">
    <location>
        <position position="165"/>
    </location>
    <ligand>
        <name>substrate</name>
    </ligand>
</feature>
<evidence type="ECO:0000256" key="16">
    <source>
        <dbReference type="PIRSR" id="PIRSR006769-3"/>
    </source>
</evidence>
<dbReference type="GO" id="GO:0008270">
    <property type="term" value="F:zinc ion binding"/>
    <property type="evidence" value="ECO:0007669"/>
    <property type="project" value="InterPro"/>
</dbReference>
<comment type="similarity">
    <text evidence="5 13">In the C-terminal section; belongs to the HTP reductase family.</text>
</comment>
<dbReference type="NCBIfam" id="TIGR00227">
    <property type="entry name" value="ribD_Cterm"/>
    <property type="match status" value="1"/>
</dbReference>
<feature type="binding site" evidence="15">
    <location>
        <position position="204"/>
    </location>
    <ligand>
        <name>substrate</name>
    </ligand>
</feature>
<evidence type="ECO:0000256" key="4">
    <source>
        <dbReference type="ARBA" id="ARBA00005259"/>
    </source>
</evidence>
<feature type="binding site" evidence="15">
    <location>
        <position position="226"/>
    </location>
    <ligand>
        <name>NADP(+)</name>
        <dbReference type="ChEBI" id="CHEBI:58349"/>
    </ligand>
</feature>
<dbReference type="Gene3D" id="3.40.140.10">
    <property type="entry name" value="Cytidine Deaminase, domain 2"/>
    <property type="match status" value="1"/>
</dbReference>
<dbReference type="GO" id="GO:0050661">
    <property type="term" value="F:NADP binding"/>
    <property type="evidence" value="ECO:0007669"/>
    <property type="project" value="InterPro"/>
</dbReference>
<evidence type="ECO:0000313" key="18">
    <source>
        <dbReference type="EMBL" id="MBD2857751.1"/>
    </source>
</evidence>
<dbReference type="Proteomes" id="UP000610558">
    <property type="component" value="Unassembled WGS sequence"/>
</dbReference>
<dbReference type="InterPro" id="IPR002734">
    <property type="entry name" value="RibDG_C"/>
</dbReference>
<feature type="binding site" evidence="15">
    <location>
        <position position="298"/>
    </location>
    <ligand>
        <name>substrate</name>
    </ligand>
</feature>
<evidence type="ECO:0000256" key="2">
    <source>
        <dbReference type="ARBA" id="ARBA00004882"/>
    </source>
</evidence>
<dbReference type="InterPro" id="IPR016193">
    <property type="entry name" value="Cytidine_deaminase-like"/>
</dbReference>
<dbReference type="InterPro" id="IPR024072">
    <property type="entry name" value="DHFR-like_dom_sf"/>
</dbReference>
<dbReference type="EC" id="3.5.4.26" evidence="13"/>
<dbReference type="GO" id="GO:0008703">
    <property type="term" value="F:5-amino-6-(5-phosphoribosylamino)uracil reductase activity"/>
    <property type="evidence" value="ECO:0007669"/>
    <property type="project" value="UniProtKB-EC"/>
</dbReference>
<evidence type="ECO:0000256" key="7">
    <source>
        <dbReference type="ARBA" id="ARBA00022723"/>
    </source>
</evidence>
<feature type="binding site" evidence="15">
    <location>
        <position position="167"/>
    </location>
    <ligand>
        <name>substrate</name>
    </ligand>
</feature>
<evidence type="ECO:0000256" key="3">
    <source>
        <dbReference type="ARBA" id="ARBA00004910"/>
    </source>
</evidence>
<comment type="pathway">
    <text evidence="2 13">Cofactor biosynthesis; riboflavin biosynthesis; 5-amino-6-(D-ribitylamino)uracil from GTP: step 2/4.</text>
</comment>
<dbReference type="Pfam" id="PF01872">
    <property type="entry name" value="RibD_C"/>
    <property type="match status" value="1"/>
</dbReference>
<evidence type="ECO:0000256" key="10">
    <source>
        <dbReference type="ARBA" id="ARBA00022857"/>
    </source>
</evidence>
<feature type="binding site" evidence="16">
    <location>
        <position position="81"/>
    </location>
    <ligand>
        <name>Zn(2+)</name>
        <dbReference type="ChEBI" id="CHEBI:29105"/>
        <note>catalytic</note>
    </ligand>
</feature>
<dbReference type="PIRSF" id="PIRSF006769">
    <property type="entry name" value="RibD"/>
    <property type="match status" value="1"/>
</dbReference>
<comment type="caution">
    <text evidence="18">The sequence shown here is derived from an EMBL/GenBank/DDBJ whole genome shotgun (WGS) entry which is preliminary data.</text>
</comment>
<dbReference type="InterPro" id="IPR011549">
    <property type="entry name" value="RibD_C"/>
</dbReference>
<dbReference type="SUPFAM" id="SSF53927">
    <property type="entry name" value="Cytidine deaminase-like"/>
    <property type="match status" value="1"/>
</dbReference>
<dbReference type="NCBIfam" id="TIGR00326">
    <property type="entry name" value="eubact_ribD"/>
    <property type="match status" value="1"/>
</dbReference>
<dbReference type="InterPro" id="IPR050765">
    <property type="entry name" value="Riboflavin_Biosynth_HTPR"/>
</dbReference>
<evidence type="ECO:0000256" key="8">
    <source>
        <dbReference type="ARBA" id="ARBA00022801"/>
    </source>
</evidence>
<feature type="binding site" evidence="16">
    <location>
        <position position="72"/>
    </location>
    <ligand>
        <name>Zn(2+)</name>
        <dbReference type="ChEBI" id="CHEBI:29105"/>
        <note>catalytic</note>
    </ligand>
</feature>
<feature type="domain" description="CMP/dCMP-type deaminase" evidence="17">
    <location>
        <begin position="1"/>
        <end position="120"/>
    </location>
</feature>
<dbReference type="InterPro" id="IPR016192">
    <property type="entry name" value="APOBEC/CMP_deaminase_Zn-bd"/>
</dbReference>
<dbReference type="GO" id="GO:0009231">
    <property type="term" value="P:riboflavin biosynthetic process"/>
    <property type="evidence" value="ECO:0007669"/>
    <property type="project" value="UniProtKB-KW"/>
</dbReference>
<keyword evidence="19" id="KW-1185">Reference proteome</keyword>
<feature type="active site" description="Proton donor" evidence="14">
    <location>
        <position position="46"/>
    </location>
</feature>
<keyword evidence="8 13" id="KW-0378">Hydrolase</keyword>
<comment type="function">
    <text evidence="1 13">Converts 2,5-diamino-6-(ribosylamino)-4(3h)-pyrimidinone 5'-phosphate into 5-amino-6-(ribosylamino)-2,4(1h,3h)-pyrimidinedione 5'-phosphate.</text>
</comment>
<accession>A0A927C0W2</accession>
<dbReference type="EC" id="1.1.1.193" evidence="13"/>
<evidence type="ECO:0000256" key="13">
    <source>
        <dbReference type="PIRNR" id="PIRNR006769"/>
    </source>
</evidence>
<dbReference type="PANTHER" id="PTHR38011:SF7">
    <property type="entry name" value="2,5-DIAMINO-6-RIBOSYLAMINO-4(3H)-PYRIMIDINONE 5'-PHOSPHATE REDUCTASE"/>
    <property type="match status" value="1"/>
</dbReference>
<dbReference type="AlphaFoldDB" id="A0A927C0W2"/>
<evidence type="ECO:0000313" key="19">
    <source>
        <dbReference type="Proteomes" id="UP000610558"/>
    </source>
</evidence>
<evidence type="ECO:0000259" key="17">
    <source>
        <dbReference type="PROSITE" id="PS51747"/>
    </source>
</evidence>
<feature type="binding site" evidence="15">
    <location>
        <begin position="300"/>
        <end position="306"/>
    </location>
    <ligand>
        <name>NADP(+)</name>
        <dbReference type="ChEBI" id="CHEBI:58349"/>
    </ligand>
</feature>
<dbReference type="GO" id="GO:0008835">
    <property type="term" value="F:diaminohydroxyphosphoribosylaminopyrimidine deaminase activity"/>
    <property type="evidence" value="ECO:0007669"/>
    <property type="project" value="UniProtKB-EC"/>
</dbReference>
<comment type="similarity">
    <text evidence="4 13">In the N-terminal section; belongs to the cytidine and deoxycytidylate deaminase family.</text>
</comment>
<feature type="binding site" evidence="15">
    <location>
        <position position="193"/>
    </location>
    <ligand>
        <name>NADP(+)</name>
        <dbReference type="ChEBI" id="CHEBI:58349"/>
    </ligand>
</feature>
<keyword evidence="10 13" id="KW-0521">NADP</keyword>
<evidence type="ECO:0000256" key="1">
    <source>
        <dbReference type="ARBA" id="ARBA00002151"/>
    </source>
</evidence>
<feature type="binding site" evidence="16">
    <location>
        <position position="44"/>
    </location>
    <ligand>
        <name>Zn(2+)</name>
        <dbReference type="ChEBI" id="CHEBI:29105"/>
        <note>catalytic</note>
    </ligand>
</feature>
<dbReference type="CDD" id="cd01284">
    <property type="entry name" value="Riboflavin_deaminase-reductase"/>
    <property type="match status" value="1"/>
</dbReference>